<evidence type="ECO:0000313" key="17">
    <source>
        <dbReference type="EnsemblMetazoa" id="KAF7489384.1"/>
    </source>
</evidence>
<comment type="similarity">
    <text evidence="3">Belongs to the complex I NDUFA7 subunit family.</text>
</comment>
<keyword evidence="9" id="KW-0249">Electron transport</keyword>
<feature type="region of interest" description="Disordered" evidence="15">
    <location>
        <begin position="81"/>
        <end position="100"/>
    </location>
</feature>
<dbReference type="Pfam" id="PF07347">
    <property type="entry name" value="CI-B14_5a"/>
    <property type="match status" value="1"/>
</dbReference>
<keyword evidence="8" id="KW-0999">Mitochondrion inner membrane</keyword>
<gene>
    <name evidence="16" type="ORF">SSS_2957</name>
</gene>
<comment type="function">
    <text evidence="1">Accessory subunit of the mitochondrial membrane respiratory chain NADH dehydrogenase (Complex I), that is believed not to be involved in catalysis. Complex I functions in the transfer of electrons from NADH to the respiratory chain. The immediate electron acceptor for the enzyme is believed to be ubiquinone.</text>
</comment>
<evidence type="ECO:0000256" key="8">
    <source>
        <dbReference type="ARBA" id="ARBA00022792"/>
    </source>
</evidence>
<evidence type="ECO:0000256" key="5">
    <source>
        <dbReference type="ARBA" id="ARBA00016383"/>
    </source>
</evidence>
<keyword evidence="6" id="KW-0813">Transport</keyword>
<evidence type="ECO:0000256" key="1">
    <source>
        <dbReference type="ARBA" id="ARBA00003195"/>
    </source>
</evidence>
<evidence type="ECO:0000256" key="3">
    <source>
        <dbReference type="ARBA" id="ARBA00005482"/>
    </source>
</evidence>
<evidence type="ECO:0000256" key="10">
    <source>
        <dbReference type="ARBA" id="ARBA00022990"/>
    </source>
</evidence>
<name>A0A834R1R0_SARSC</name>
<evidence type="ECO:0000256" key="13">
    <source>
        <dbReference type="ARBA" id="ARBA00030360"/>
    </source>
</evidence>
<evidence type="ECO:0000313" key="18">
    <source>
        <dbReference type="Proteomes" id="UP000070412"/>
    </source>
</evidence>
<dbReference type="Proteomes" id="UP000070412">
    <property type="component" value="Unassembled WGS sequence"/>
</dbReference>
<dbReference type="OrthoDB" id="10063829at2759"/>
<evidence type="ECO:0000256" key="2">
    <source>
        <dbReference type="ARBA" id="ARBA00004443"/>
    </source>
</evidence>
<keyword evidence="10" id="KW-0007">Acetylation</keyword>
<reference evidence="16" key="2">
    <citation type="submission" date="2020-01" db="EMBL/GenBank/DDBJ databases">
        <authorList>
            <person name="Korhonen P.K.K."/>
            <person name="Guangxu M.G."/>
            <person name="Wang T.W."/>
            <person name="Stroehlein A.J.S."/>
            <person name="Young N.D."/>
            <person name="Ang C.-S.A."/>
            <person name="Fernando D.W.F."/>
            <person name="Lu H.L."/>
            <person name="Taylor S.T."/>
            <person name="Ehtesham M.E.M."/>
            <person name="Najaraj S.H.N."/>
            <person name="Harsha G.H.G."/>
            <person name="Madugundu A.M."/>
            <person name="Renuse S.R."/>
            <person name="Holt D.H."/>
            <person name="Pandey A.P."/>
            <person name="Papenfuss A.P."/>
            <person name="Gasser R.B.G."/>
            <person name="Fischer K.F."/>
        </authorList>
    </citation>
    <scope>NUCLEOTIDE SEQUENCE</scope>
    <source>
        <strain evidence="16">SSS_KF_BRIS2020</strain>
    </source>
</reference>
<comment type="subcellular location">
    <subcellularLocation>
        <location evidence="2">Mitochondrion inner membrane</location>
        <topology evidence="2">Peripheral membrane protein</topology>
        <orientation evidence="2">Matrix side</orientation>
    </subcellularLocation>
</comment>
<reference evidence="17" key="3">
    <citation type="submission" date="2022-06" db="UniProtKB">
        <authorList>
            <consortium name="EnsemblMetazoa"/>
        </authorList>
    </citation>
    <scope>IDENTIFICATION</scope>
</reference>
<reference evidence="18" key="1">
    <citation type="journal article" date="2020" name="PLoS Negl. Trop. Dis.">
        <title>High-quality nuclear genome for Sarcoptes scabiei-A critical resource for a neglected parasite.</title>
        <authorList>
            <person name="Korhonen P.K."/>
            <person name="Gasser R.B."/>
            <person name="Ma G."/>
            <person name="Wang T."/>
            <person name="Stroehlein A.J."/>
            <person name="Young N.D."/>
            <person name="Ang C.S."/>
            <person name="Fernando D.D."/>
            <person name="Lu H.C."/>
            <person name="Taylor S."/>
            <person name="Reynolds S.L."/>
            <person name="Mofiz E."/>
            <person name="Najaraj S.H."/>
            <person name="Gowda H."/>
            <person name="Madugundu A."/>
            <person name="Renuse S."/>
            <person name="Holt D."/>
            <person name="Pandey A."/>
            <person name="Papenfuss A.T."/>
            <person name="Fischer K."/>
        </authorList>
    </citation>
    <scope>NUCLEOTIDE SEQUENCE [LARGE SCALE GENOMIC DNA]</scope>
</reference>
<protein>
    <recommendedName>
        <fullName evidence="5">NADH dehydrogenase [ubiquinone] 1 alpha subcomplex subunit 7</fullName>
    </recommendedName>
    <alternativeName>
        <fullName evidence="14">Complex I-B14.5a</fullName>
    </alternativeName>
    <alternativeName>
        <fullName evidence="13">NADH-ubiquinone oxidoreductase subunit B14.5a</fullName>
    </alternativeName>
</protein>
<dbReference type="PANTHER" id="PTHR12485:SF1">
    <property type="entry name" value="NADH DEHYDROGENASE [UBIQUINONE] 1 ALPHA SUBCOMPLEX SUBUNIT 7"/>
    <property type="match status" value="1"/>
</dbReference>
<evidence type="ECO:0000313" key="16">
    <source>
        <dbReference type="EMBL" id="KAF7489384.1"/>
    </source>
</evidence>
<sequence>MYHRDISKGLQIFRALLLGRTWNNQNRFQDQLAKRPYPRPKIADGPAHKVSDNYYVYRDARRSICLPQEVKINKMIDGQSSAQTNNSMLPPTPGAVHSIN</sequence>
<evidence type="ECO:0000256" key="7">
    <source>
        <dbReference type="ARBA" id="ARBA00022660"/>
    </source>
</evidence>
<evidence type="ECO:0000256" key="6">
    <source>
        <dbReference type="ARBA" id="ARBA00022448"/>
    </source>
</evidence>
<keyword evidence="18" id="KW-1185">Reference proteome</keyword>
<comment type="subunit">
    <text evidence="4">Complex I is composed of 45 different subunits.</text>
</comment>
<evidence type="ECO:0000256" key="15">
    <source>
        <dbReference type="SAM" id="MobiDB-lite"/>
    </source>
</evidence>
<organism evidence="16">
    <name type="scientific">Sarcoptes scabiei</name>
    <name type="common">Itch mite</name>
    <name type="synonym">Acarus scabiei</name>
    <dbReference type="NCBI Taxonomy" id="52283"/>
    <lineage>
        <taxon>Eukaryota</taxon>
        <taxon>Metazoa</taxon>
        <taxon>Ecdysozoa</taxon>
        <taxon>Arthropoda</taxon>
        <taxon>Chelicerata</taxon>
        <taxon>Arachnida</taxon>
        <taxon>Acari</taxon>
        <taxon>Acariformes</taxon>
        <taxon>Sarcoptiformes</taxon>
        <taxon>Astigmata</taxon>
        <taxon>Psoroptidia</taxon>
        <taxon>Sarcoptoidea</taxon>
        <taxon>Sarcoptidae</taxon>
        <taxon>Sarcoptinae</taxon>
        <taxon>Sarcoptes</taxon>
    </lineage>
</organism>
<dbReference type="OMA" id="DGHCYYE"/>
<keyword evidence="11" id="KW-0496">Mitochondrion</keyword>
<dbReference type="AlphaFoldDB" id="A0A834R1R0"/>
<dbReference type="EMBL" id="WVUK01000065">
    <property type="protein sequence ID" value="KAF7489384.1"/>
    <property type="molecule type" value="Genomic_DNA"/>
</dbReference>
<dbReference type="InterPro" id="IPR009947">
    <property type="entry name" value="NDUA7"/>
</dbReference>
<keyword evidence="7" id="KW-0679">Respiratory chain</keyword>
<evidence type="ECO:0000256" key="4">
    <source>
        <dbReference type="ARBA" id="ARBA00011533"/>
    </source>
</evidence>
<dbReference type="GO" id="GO:0006120">
    <property type="term" value="P:mitochondrial electron transport, NADH to ubiquinone"/>
    <property type="evidence" value="ECO:0007669"/>
    <property type="project" value="TreeGrafter"/>
</dbReference>
<dbReference type="GO" id="GO:0005743">
    <property type="term" value="C:mitochondrial inner membrane"/>
    <property type="evidence" value="ECO:0007669"/>
    <property type="project" value="UniProtKB-SubCell"/>
</dbReference>
<proteinExistence type="inferred from homology"/>
<dbReference type="EnsemblMetazoa" id="SSS_2957s_mrna">
    <property type="protein sequence ID" value="KAF7489384.1"/>
    <property type="gene ID" value="SSS_2957"/>
</dbReference>
<keyword evidence="12" id="KW-0472">Membrane</keyword>
<accession>A0A834R1R0</accession>
<evidence type="ECO:0000256" key="11">
    <source>
        <dbReference type="ARBA" id="ARBA00023128"/>
    </source>
</evidence>
<evidence type="ECO:0000256" key="12">
    <source>
        <dbReference type="ARBA" id="ARBA00023136"/>
    </source>
</evidence>
<evidence type="ECO:0000256" key="14">
    <source>
        <dbReference type="ARBA" id="ARBA00033401"/>
    </source>
</evidence>
<evidence type="ECO:0000256" key="9">
    <source>
        <dbReference type="ARBA" id="ARBA00022982"/>
    </source>
</evidence>
<dbReference type="PANTHER" id="PTHR12485">
    <property type="entry name" value="NADH-UBIQUINONE OXIDOREDUCTASE SUBUNIT B"/>
    <property type="match status" value="1"/>
</dbReference>